<dbReference type="InterPro" id="IPR043128">
    <property type="entry name" value="Rev_trsase/Diguanyl_cyclase"/>
</dbReference>
<keyword evidence="1" id="KW-1133">Transmembrane helix</keyword>
<dbReference type="SUPFAM" id="SSF141868">
    <property type="entry name" value="EAL domain-like"/>
    <property type="match status" value="1"/>
</dbReference>
<dbReference type="SMART" id="SM00052">
    <property type="entry name" value="EAL"/>
    <property type="match status" value="1"/>
</dbReference>
<dbReference type="InterPro" id="IPR029787">
    <property type="entry name" value="Nucleotide_cyclase"/>
</dbReference>
<dbReference type="GO" id="GO:0006355">
    <property type="term" value="P:regulation of DNA-templated transcription"/>
    <property type="evidence" value="ECO:0007669"/>
    <property type="project" value="InterPro"/>
</dbReference>
<dbReference type="PANTHER" id="PTHR44757:SF2">
    <property type="entry name" value="BIOFILM ARCHITECTURE MAINTENANCE PROTEIN MBAA"/>
    <property type="match status" value="1"/>
</dbReference>
<dbReference type="PROSITE" id="PS50887">
    <property type="entry name" value="GGDEF"/>
    <property type="match status" value="1"/>
</dbReference>
<evidence type="ECO:0000313" key="7">
    <source>
        <dbReference type="EMBL" id="KMS50505.1"/>
    </source>
</evidence>
<name>A0A0J8A528_9SPHN</name>
<dbReference type="OrthoDB" id="9814202at2"/>
<dbReference type="Pfam" id="PF00990">
    <property type="entry name" value="GGDEF"/>
    <property type="match status" value="1"/>
</dbReference>
<dbReference type="CDD" id="cd01949">
    <property type="entry name" value="GGDEF"/>
    <property type="match status" value="1"/>
</dbReference>
<keyword evidence="1" id="KW-0812">Transmembrane</keyword>
<dbReference type="PROSITE" id="PS50883">
    <property type="entry name" value="EAL"/>
    <property type="match status" value="1"/>
</dbReference>
<dbReference type="Gene3D" id="3.20.20.450">
    <property type="entry name" value="EAL domain"/>
    <property type="match status" value="1"/>
</dbReference>
<feature type="transmembrane region" description="Helical" evidence="1">
    <location>
        <begin position="173"/>
        <end position="196"/>
    </location>
</feature>
<feature type="domain" description="MHYT" evidence="6">
    <location>
        <begin position="12"/>
        <end position="199"/>
    </location>
</feature>
<dbReference type="InterPro" id="IPR001633">
    <property type="entry name" value="EAL_dom"/>
</dbReference>
<feature type="transmembrane region" description="Helical" evidence="1">
    <location>
        <begin position="84"/>
        <end position="105"/>
    </location>
</feature>
<dbReference type="PROSITE" id="PS50924">
    <property type="entry name" value="MHYT"/>
    <property type="match status" value="1"/>
</dbReference>
<dbReference type="SMART" id="SM00091">
    <property type="entry name" value="PAS"/>
    <property type="match status" value="1"/>
</dbReference>
<feature type="transmembrane region" description="Helical" evidence="1">
    <location>
        <begin position="146"/>
        <end position="166"/>
    </location>
</feature>
<dbReference type="Pfam" id="PF00989">
    <property type="entry name" value="PAS"/>
    <property type="match status" value="1"/>
</dbReference>
<dbReference type="Pfam" id="PF00563">
    <property type="entry name" value="EAL"/>
    <property type="match status" value="1"/>
</dbReference>
<dbReference type="NCBIfam" id="TIGR00229">
    <property type="entry name" value="sensory_box"/>
    <property type="match status" value="1"/>
</dbReference>
<comment type="caution">
    <text evidence="7">The sequence shown here is derived from an EMBL/GenBank/DDBJ whole genome shotgun (WGS) entry which is preliminary data.</text>
</comment>
<feature type="domain" description="EAL" evidence="4">
    <location>
        <begin position="678"/>
        <end position="928"/>
    </location>
</feature>
<dbReference type="GO" id="GO:0016020">
    <property type="term" value="C:membrane"/>
    <property type="evidence" value="ECO:0007669"/>
    <property type="project" value="UniProtKB-UniRule"/>
</dbReference>
<dbReference type="InterPro" id="IPR013767">
    <property type="entry name" value="PAS_fold"/>
</dbReference>
<dbReference type="InterPro" id="IPR005330">
    <property type="entry name" value="MHYT_dom"/>
</dbReference>
<dbReference type="InterPro" id="IPR052155">
    <property type="entry name" value="Biofilm_reg_signaling"/>
</dbReference>
<keyword evidence="1" id="KW-0472">Membrane</keyword>
<feature type="transmembrane region" description="Helical" evidence="1">
    <location>
        <begin position="216"/>
        <end position="238"/>
    </location>
</feature>
<reference evidence="7 8" key="1">
    <citation type="journal article" date="2015" name="G3 (Bethesda)">
        <title>Insights into Ongoing Evolution of the Hexachlorocyclohexane Catabolic Pathway from Comparative Genomics of Ten Sphingomonadaceae Strains.</title>
        <authorList>
            <person name="Pearce S.L."/>
            <person name="Oakeshott J.G."/>
            <person name="Pandey G."/>
        </authorList>
    </citation>
    <scope>NUCLEOTIDE SEQUENCE [LARGE SCALE GENOMIC DNA]</scope>
    <source>
        <strain evidence="7 8">LL02</strain>
    </source>
</reference>
<dbReference type="AlphaFoldDB" id="A0A0J8A528"/>
<evidence type="ECO:0000256" key="1">
    <source>
        <dbReference type="PROSITE-ProRule" id="PRU00244"/>
    </source>
</evidence>
<dbReference type="RefSeq" id="WP_059153638.1">
    <property type="nucleotide sequence ID" value="NZ_KQ130462.1"/>
</dbReference>
<feature type="domain" description="PAS" evidence="2">
    <location>
        <begin position="248"/>
        <end position="321"/>
    </location>
</feature>
<dbReference type="Gene3D" id="3.30.70.270">
    <property type="match status" value="1"/>
</dbReference>
<dbReference type="Pfam" id="PF12860">
    <property type="entry name" value="PAS_7"/>
    <property type="match status" value="1"/>
</dbReference>
<dbReference type="Gene3D" id="3.30.450.20">
    <property type="entry name" value="PAS domain"/>
    <property type="match status" value="2"/>
</dbReference>
<dbReference type="PANTHER" id="PTHR44757">
    <property type="entry name" value="DIGUANYLATE CYCLASE DGCP"/>
    <property type="match status" value="1"/>
</dbReference>
<proteinExistence type="predicted"/>
<dbReference type="Proteomes" id="UP000052268">
    <property type="component" value="Unassembled WGS sequence"/>
</dbReference>
<dbReference type="CDD" id="cd01948">
    <property type="entry name" value="EAL"/>
    <property type="match status" value="1"/>
</dbReference>
<sequence length="941" mass="102687">MFDVLLCIHDQHNEWFVLLAAVICIISTMSAVQLIRHARHLSGKAAARWITGAGLAIGFGIWATHFVAMLGYDPGVIAGYQIPATALSLIVAIAMTTMSFAIAMARPNVSGLAVASLLGGGGIAAMHYLGMSALELPAQIHWRSGYVIASFIAVVMPTYPALVLAVRGRTVRGGVAAGVLLTLSVVLLHFIGMTAVELVPTPLDLRTGVLLSRDSMATMITAGSLCLLTTCIAVLAMARRARLTLHATERDMSILVKGITDCAIYMLDRDGKVANWNAGAQRLKGYAASEVIGMPLQRFYTPEDRAEGLPERAMTTAMRTGKYSGEGWRMRRDGTRFWAHVTIEKIADEHGEHIGFAKITRDMDRFKEDADRLKEMTGHLDAALGNMHQGLCLFGADKRLLLVNARFTEIWKIDFDVHLPGMTIEQVARTALNGVTCPAGAQRPIEEMRRLFARPAADAGSTPEILEFGDTLVVSMVSRAMPGGGWVTTFEDITERRRSDAKIAHMAMHDSLTGLPNRSSFAHWIDAELEQARHFGHQLTSVMIDLDRFKEINDTRGHGAGDAALQHLSKRLLDVLTEGEVVARLGGDEFAAAKRFKDKAELAGFLGRLENCFATPFGPEDNSFYLGASIGVAVFPQDGDQREQLLNNADLAMYRAKANVGERLAYYEPEMDETARARRQIANDLRHALDRNELTLVYQPQHGLATGEMTGYEALLRWEHPTRGFIAPDDFIPIAEETGEIFRIGEWVLREACTEAMAWANDLKIAVNLSAVQLSQSDLVQVVHGILIETGLSPRRLELEITETAIIGDKLRALHLLRQIKALGISIAMDDFGTGYSSLDTLHSFPFDKIKIDKSFLLRSQTSSQARAIIKAVLALGQSLNVPVLAEGVETLDQVALLKEQGCDEAQGYYFGRPGASPSLSIGHVVITGSADELLRAASAA</sequence>
<feature type="domain" description="PAC" evidence="3">
    <location>
        <begin position="323"/>
        <end position="375"/>
    </location>
</feature>
<dbReference type="InterPro" id="IPR000160">
    <property type="entry name" value="GGDEF_dom"/>
</dbReference>
<dbReference type="PROSITE" id="PS50113">
    <property type="entry name" value="PAC"/>
    <property type="match status" value="1"/>
</dbReference>
<evidence type="ECO:0000259" key="4">
    <source>
        <dbReference type="PROSITE" id="PS50883"/>
    </source>
</evidence>
<organism evidence="7 8">
    <name type="scientific">Novosphingobium barchaimii LL02</name>
    <dbReference type="NCBI Taxonomy" id="1114963"/>
    <lineage>
        <taxon>Bacteria</taxon>
        <taxon>Pseudomonadati</taxon>
        <taxon>Pseudomonadota</taxon>
        <taxon>Alphaproteobacteria</taxon>
        <taxon>Sphingomonadales</taxon>
        <taxon>Sphingomonadaceae</taxon>
        <taxon>Novosphingobium</taxon>
    </lineage>
</organism>
<dbReference type="PROSITE" id="PS50112">
    <property type="entry name" value="PAS"/>
    <property type="match status" value="1"/>
</dbReference>
<dbReference type="EMBL" id="JACU01000018">
    <property type="protein sequence ID" value="KMS50505.1"/>
    <property type="molecule type" value="Genomic_DNA"/>
</dbReference>
<feature type="transmembrane region" description="Helical" evidence="1">
    <location>
        <begin position="47"/>
        <end position="72"/>
    </location>
</feature>
<dbReference type="SUPFAM" id="SSF55073">
    <property type="entry name" value="Nucleotide cyclase"/>
    <property type="match status" value="1"/>
</dbReference>
<dbReference type="Pfam" id="PF03707">
    <property type="entry name" value="MHYT"/>
    <property type="match status" value="2"/>
</dbReference>
<feature type="transmembrane region" description="Helical" evidence="1">
    <location>
        <begin position="15"/>
        <end position="35"/>
    </location>
</feature>
<dbReference type="SUPFAM" id="SSF55785">
    <property type="entry name" value="PYP-like sensor domain (PAS domain)"/>
    <property type="match status" value="2"/>
</dbReference>
<evidence type="ECO:0000259" key="6">
    <source>
        <dbReference type="PROSITE" id="PS50924"/>
    </source>
</evidence>
<keyword evidence="8" id="KW-1185">Reference proteome</keyword>
<evidence type="ECO:0000259" key="5">
    <source>
        <dbReference type="PROSITE" id="PS50887"/>
    </source>
</evidence>
<dbReference type="InterPro" id="IPR035965">
    <property type="entry name" value="PAS-like_dom_sf"/>
</dbReference>
<protein>
    <submittedName>
        <fullName evidence="7">Diguanylate cyclase</fullName>
    </submittedName>
</protein>
<dbReference type="NCBIfam" id="TIGR00254">
    <property type="entry name" value="GGDEF"/>
    <property type="match status" value="1"/>
</dbReference>
<dbReference type="CDD" id="cd00130">
    <property type="entry name" value="PAS"/>
    <property type="match status" value="1"/>
</dbReference>
<dbReference type="InterPro" id="IPR035919">
    <property type="entry name" value="EAL_sf"/>
</dbReference>
<feature type="transmembrane region" description="Helical" evidence="1">
    <location>
        <begin position="112"/>
        <end position="134"/>
    </location>
</feature>
<dbReference type="SMART" id="SM00267">
    <property type="entry name" value="GGDEF"/>
    <property type="match status" value="1"/>
</dbReference>
<evidence type="ECO:0000313" key="8">
    <source>
        <dbReference type="Proteomes" id="UP000052268"/>
    </source>
</evidence>
<dbReference type="InterPro" id="IPR000014">
    <property type="entry name" value="PAS"/>
</dbReference>
<evidence type="ECO:0000259" key="3">
    <source>
        <dbReference type="PROSITE" id="PS50113"/>
    </source>
</evidence>
<dbReference type="InterPro" id="IPR000700">
    <property type="entry name" value="PAS-assoc_C"/>
</dbReference>
<dbReference type="PATRIC" id="fig|1114963.3.peg.4994"/>
<evidence type="ECO:0000259" key="2">
    <source>
        <dbReference type="PROSITE" id="PS50112"/>
    </source>
</evidence>
<accession>A0A0J8A528</accession>
<gene>
    <name evidence="7" type="ORF">V474_06715</name>
</gene>
<feature type="domain" description="GGDEF" evidence="5">
    <location>
        <begin position="537"/>
        <end position="669"/>
    </location>
</feature>